<dbReference type="Proteomes" id="UP000233556">
    <property type="component" value="Unassembled WGS sequence"/>
</dbReference>
<dbReference type="AlphaFoldDB" id="A0A2I0UK54"/>
<accession>A0A2I0UK54</accession>
<keyword evidence="2" id="KW-1185">Reference proteome</keyword>
<dbReference type="EMBL" id="KZ505711">
    <property type="protein sequence ID" value="PKU46434.1"/>
    <property type="molecule type" value="Genomic_DNA"/>
</dbReference>
<sequence length="205" mass="23127">MGLLLFNIIINDLNDGAECTLRKFAGQVMVVILPNGLWVRKAKADLEFNLAKDVRGKRKGFYKYINSKRKTRENMNPLLNGAGELVTKDTGKAKVLKILCRSLLNAVSSSLEMIQSWEEFCCHSRDLNRLMDWAERNHTKFNKGKCKALHLGMNNPMHQYMLGANQLETSSAEKDLGILLDTKLTMSQKYGPVSKTANSLLGCFR</sequence>
<gene>
    <name evidence="1" type="ORF">llap_3283</name>
</gene>
<reference evidence="2" key="1">
    <citation type="submission" date="2017-11" db="EMBL/GenBank/DDBJ databases">
        <authorList>
            <person name="Lima N.C."/>
            <person name="Parody-Merino A.M."/>
            <person name="Battley P.F."/>
            <person name="Fidler A.E."/>
            <person name="Prosdocimi F."/>
        </authorList>
    </citation>
    <scope>NUCLEOTIDE SEQUENCE [LARGE SCALE GENOMIC DNA]</scope>
</reference>
<name>A0A2I0UK54_LIMLA</name>
<proteinExistence type="predicted"/>
<evidence type="ECO:0000313" key="2">
    <source>
        <dbReference type="Proteomes" id="UP000233556"/>
    </source>
</evidence>
<protein>
    <recommendedName>
        <fullName evidence="3">Rna-directed dna polymerase from mobile element jockey-like</fullName>
    </recommendedName>
</protein>
<organism evidence="1 2">
    <name type="scientific">Limosa lapponica baueri</name>
    <dbReference type="NCBI Taxonomy" id="1758121"/>
    <lineage>
        <taxon>Eukaryota</taxon>
        <taxon>Metazoa</taxon>
        <taxon>Chordata</taxon>
        <taxon>Craniata</taxon>
        <taxon>Vertebrata</taxon>
        <taxon>Euteleostomi</taxon>
        <taxon>Archelosauria</taxon>
        <taxon>Archosauria</taxon>
        <taxon>Dinosauria</taxon>
        <taxon>Saurischia</taxon>
        <taxon>Theropoda</taxon>
        <taxon>Coelurosauria</taxon>
        <taxon>Aves</taxon>
        <taxon>Neognathae</taxon>
        <taxon>Neoaves</taxon>
        <taxon>Charadriiformes</taxon>
        <taxon>Scolopacidae</taxon>
        <taxon>Limosa</taxon>
    </lineage>
</organism>
<dbReference type="PANTHER" id="PTHR33332">
    <property type="entry name" value="REVERSE TRANSCRIPTASE DOMAIN-CONTAINING PROTEIN"/>
    <property type="match status" value="1"/>
</dbReference>
<reference evidence="2" key="2">
    <citation type="submission" date="2017-12" db="EMBL/GenBank/DDBJ databases">
        <title>Genome sequence of the Bar-tailed Godwit (Limosa lapponica baueri).</title>
        <authorList>
            <person name="Lima N.C.B."/>
            <person name="Parody-Merino A.M."/>
            <person name="Battley P.F."/>
            <person name="Fidler A.E."/>
            <person name="Prosdocimi F."/>
        </authorList>
    </citation>
    <scope>NUCLEOTIDE SEQUENCE [LARGE SCALE GENOMIC DNA]</scope>
</reference>
<evidence type="ECO:0000313" key="1">
    <source>
        <dbReference type="EMBL" id="PKU46434.1"/>
    </source>
</evidence>
<evidence type="ECO:0008006" key="3">
    <source>
        <dbReference type="Google" id="ProtNLM"/>
    </source>
</evidence>